<comment type="pathway">
    <text evidence="1 11">Pyrimidine metabolism; CTP biosynthesis via de novo pathway; CTP from UDP: step 2/2.</text>
</comment>
<keyword evidence="6 11" id="KW-0067">ATP-binding</keyword>
<evidence type="ECO:0000256" key="2">
    <source>
        <dbReference type="ARBA" id="ARBA00007533"/>
    </source>
</evidence>
<dbReference type="SUPFAM" id="SSF52540">
    <property type="entry name" value="P-loop containing nucleoside triphosphate hydrolases"/>
    <property type="match status" value="1"/>
</dbReference>
<dbReference type="NCBIfam" id="TIGR00337">
    <property type="entry name" value="PyrG"/>
    <property type="match status" value="1"/>
</dbReference>
<feature type="binding site" evidence="11">
    <location>
        <begin position="14"/>
        <end position="19"/>
    </location>
    <ligand>
        <name>ATP</name>
        <dbReference type="ChEBI" id="CHEBI:30616"/>
    </ligand>
</feature>
<evidence type="ECO:0000256" key="6">
    <source>
        <dbReference type="ARBA" id="ARBA00022840"/>
    </source>
</evidence>
<feature type="binding site" evidence="11">
    <location>
        <position position="71"/>
    </location>
    <ligand>
        <name>Mg(2+)</name>
        <dbReference type="ChEBI" id="CHEBI:18420"/>
    </ligand>
</feature>
<feature type="domain" description="CTP synthase N-terminal" evidence="13">
    <location>
        <begin position="3"/>
        <end position="265"/>
    </location>
</feature>
<feature type="binding site" evidence="11">
    <location>
        <position position="455"/>
    </location>
    <ligand>
        <name>L-glutamine</name>
        <dbReference type="ChEBI" id="CHEBI:58359"/>
    </ligand>
</feature>
<feature type="active site" evidence="11">
    <location>
        <position position="498"/>
    </location>
</feature>
<dbReference type="FunFam" id="3.40.50.300:FF:000009">
    <property type="entry name" value="CTP synthase"/>
    <property type="match status" value="1"/>
</dbReference>
<comment type="caution">
    <text evidence="11">Lacks conserved residue(s) required for the propagation of feature annotation.</text>
</comment>
<dbReference type="CDD" id="cd01746">
    <property type="entry name" value="GATase1_CTP_Synthase"/>
    <property type="match status" value="1"/>
</dbReference>
<comment type="catalytic activity">
    <reaction evidence="11">
        <text>L-glutamine + H2O = L-glutamate + NH4(+)</text>
        <dbReference type="Rhea" id="RHEA:15889"/>
        <dbReference type="ChEBI" id="CHEBI:15377"/>
        <dbReference type="ChEBI" id="CHEBI:28938"/>
        <dbReference type="ChEBI" id="CHEBI:29985"/>
        <dbReference type="ChEBI" id="CHEBI:58359"/>
    </reaction>
</comment>
<dbReference type="AlphaFoldDB" id="A0A9D2KAS1"/>
<keyword evidence="5 11" id="KW-0547">Nucleotide-binding</keyword>
<reference evidence="14" key="2">
    <citation type="submission" date="2021-04" db="EMBL/GenBank/DDBJ databases">
        <authorList>
            <person name="Gilroy R."/>
        </authorList>
    </citation>
    <scope>NUCLEOTIDE SEQUENCE</scope>
    <source>
        <strain evidence="14">ChiW4-1371</strain>
    </source>
</reference>
<evidence type="ECO:0000313" key="14">
    <source>
        <dbReference type="EMBL" id="HIZ88341.1"/>
    </source>
</evidence>
<evidence type="ECO:0000256" key="7">
    <source>
        <dbReference type="ARBA" id="ARBA00022842"/>
    </source>
</evidence>
<dbReference type="GO" id="GO:0005524">
    <property type="term" value="F:ATP binding"/>
    <property type="evidence" value="ECO:0007669"/>
    <property type="project" value="UniProtKB-KW"/>
</dbReference>
<evidence type="ECO:0000259" key="12">
    <source>
        <dbReference type="Pfam" id="PF00117"/>
    </source>
</evidence>
<feature type="binding site" evidence="11">
    <location>
        <position position="139"/>
    </location>
    <ligand>
        <name>Mg(2+)</name>
        <dbReference type="ChEBI" id="CHEBI:18420"/>
    </ligand>
</feature>
<keyword evidence="7 11" id="KW-0460">Magnesium</keyword>
<organism evidence="14 15">
    <name type="scientific">Candidatus Mucispirillum faecigallinarum</name>
    <dbReference type="NCBI Taxonomy" id="2838699"/>
    <lineage>
        <taxon>Bacteria</taxon>
        <taxon>Pseudomonadati</taxon>
        <taxon>Deferribacterota</taxon>
        <taxon>Deferribacteres</taxon>
        <taxon>Deferribacterales</taxon>
        <taxon>Mucispirillaceae</taxon>
        <taxon>Mucispirillum</taxon>
    </lineage>
</organism>
<feature type="binding site" evidence="11">
    <location>
        <position position="222"/>
    </location>
    <ligand>
        <name>UTP</name>
        <dbReference type="ChEBI" id="CHEBI:46398"/>
    </ligand>
</feature>
<dbReference type="Gene3D" id="3.40.50.300">
    <property type="entry name" value="P-loop containing nucleotide triphosphate hydrolases"/>
    <property type="match status" value="1"/>
</dbReference>
<accession>A0A9D2KAS1</accession>
<dbReference type="GO" id="GO:0019856">
    <property type="term" value="P:pyrimidine nucleobase biosynthetic process"/>
    <property type="evidence" value="ECO:0007669"/>
    <property type="project" value="TreeGrafter"/>
</dbReference>
<feature type="active site" evidence="11">
    <location>
        <position position="500"/>
    </location>
</feature>
<dbReference type="PROSITE" id="PS51273">
    <property type="entry name" value="GATASE_TYPE_1"/>
    <property type="match status" value="1"/>
</dbReference>
<dbReference type="SUPFAM" id="SSF52317">
    <property type="entry name" value="Class I glutamine amidotransferase-like"/>
    <property type="match status" value="1"/>
</dbReference>
<dbReference type="Proteomes" id="UP000824176">
    <property type="component" value="Unassembled WGS sequence"/>
</dbReference>
<dbReference type="InterPro" id="IPR017456">
    <property type="entry name" value="CTP_synthase_N"/>
</dbReference>
<dbReference type="InterPro" id="IPR027417">
    <property type="entry name" value="P-loop_NTPase"/>
</dbReference>
<evidence type="ECO:0000256" key="1">
    <source>
        <dbReference type="ARBA" id="ARBA00005171"/>
    </source>
</evidence>
<comment type="caution">
    <text evidence="14">The sequence shown here is derived from an EMBL/GenBank/DDBJ whole genome shotgun (WGS) entry which is preliminary data.</text>
</comment>
<dbReference type="Pfam" id="PF06418">
    <property type="entry name" value="CTP_synth_N"/>
    <property type="match status" value="1"/>
</dbReference>
<keyword evidence="8 11" id="KW-0315">Glutamine amidotransferase</keyword>
<sequence>MTKWIFVTGGVASSLGKGVSGASVGKLLQLNGFSAAMAKFDPYFNVDPGTMNPYQHGEVYVASDGAETDLDLGYYERFLGMKTTKDNTNTSGDIYKTVIEREIRGQYNGNTVQVIPHITDEIKHRINKFDGKVDIALIEIGGTVGDIEGLPFLEAIRQFTLEKGKGNVLHIHLTLVPFIGAAMELKTKPTQHSVAKLRESGIMPDIIICRSEKHLDDDVKKKIALFCNVRREAVMEATDCPSIYQIPESFYNQGVDKLVMKMLNLTPKKEFDTSWFNIVKKDLTKTARIAVIGKYTGMKDAYKSIAESLYLAGLHKGIKVEDVYFEAEDPELLNKIKGFDGILIPGGYGYRGVEGKISAITYARENNIPFFGICLGMQCAVIEAARNLAGIKDATSGEFDSNAKNQVIAMLNEQRSIVNIGGTQRVGEYSAKIKKGTLAYKLYGTEDIVERHRHRYEFNPEYAEQLEKAGLKISAYHDSLPEIVEIESHPFFIGCQFHPEFASSVDKPHPVFSGFVEACVKNHK</sequence>
<proteinExistence type="inferred from homology"/>
<dbReference type="Pfam" id="PF00117">
    <property type="entry name" value="GATase"/>
    <property type="match status" value="1"/>
</dbReference>
<feature type="binding site" evidence="11">
    <location>
        <begin position="146"/>
        <end position="148"/>
    </location>
    <ligand>
        <name>CTP</name>
        <dbReference type="ChEBI" id="CHEBI:37563"/>
        <note>allosteric inhibitor</note>
    </ligand>
</feature>
<feature type="binding site" evidence="11">
    <location>
        <position position="13"/>
    </location>
    <ligand>
        <name>CTP</name>
        <dbReference type="ChEBI" id="CHEBI:37563"/>
        <note>allosteric inhibitor</note>
    </ligand>
</feature>
<dbReference type="InterPro" id="IPR033828">
    <property type="entry name" value="GATase1_CTP_Synthase"/>
</dbReference>
<dbReference type="GO" id="GO:0005829">
    <property type="term" value="C:cytosol"/>
    <property type="evidence" value="ECO:0007669"/>
    <property type="project" value="TreeGrafter"/>
</dbReference>
<protein>
    <recommendedName>
        <fullName evidence="11">CTP synthase</fullName>
        <ecNumber evidence="11">6.3.4.2</ecNumber>
    </recommendedName>
    <alternativeName>
        <fullName evidence="11">Cytidine 5'-triphosphate synthase</fullName>
    </alternativeName>
    <alternativeName>
        <fullName evidence="11">Cytidine triphosphate synthetase</fullName>
        <shortName evidence="11">CTP synthetase</shortName>
        <shortName evidence="11">CTPS</shortName>
    </alternativeName>
    <alternativeName>
        <fullName evidence="11">UTP--ammonia ligase</fullName>
    </alternativeName>
</protein>
<gene>
    <name evidence="11" type="primary">pyrG</name>
    <name evidence="14" type="ORF">H9804_00195</name>
</gene>
<feature type="region of interest" description="Amidoligase domain" evidence="11">
    <location>
        <begin position="1"/>
        <end position="265"/>
    </location>
</feature>
<dbReference type="EMBL" id="DXAQ01000004">
    <property type="protein sequence ID" value="HIZ88341.1"/>
    <property type="molecule type" value="Genomic_DNA"/>
</dbReference>
<feature type="binding site" evidence="11">
    <location>
        <position position="71"/>
    </location>
    <ligand>
        <name>ATP</name>
        <dbReference type="ChEBI" id="CHEBI:30616"/>
    </ligand>
</feature>
<dbReference type="FunFam" id="3.40.50.880:FF:000002">
    <property type="entry name" value="CTP synthase"/>
    <property type="match status" value="1"/>
</dbReference>
<feature type="binding site" evidence="11">
    <location>
        <begin position="186"/>
        <end position="191"/>
    </location>
    <ligand>
        <name>CTP</name>
        <dbReference type="ChEBI" id="CHEBI:37563"/>
        <note>allosteric inhibitor</note>
    </ligand>
</feature>
<dbReference type="GO" id="GO:0097268">
    <property type="term" value="C:cytoophidium"/>
    <property type="evidence" value="ECO:0007669"/>
    <property type="project" value="UniProtKB-ARBA"/>
</dbReference>
<evidence type="ECO:0000256" key="8">
    <source>
        <dbReference type="ARBA" id="ARBA00022962"/>
    </source>
</evidence>
<keyword evidence="4 11" id="KW-0479">Metal-binding</keyword>
<comment type="activity regulation">
    <text evidence="11">Allosterically activated by GTP, when glutamine is the substrate; GTP has no effect on the reaction when ammonia is the substrate. The allosteric effector GTP functions by stabilizing the protein conformation that binds the tetrahedral intermediate(s) formed during glutamine hydrolysis. Inhibited by the product CTP, via allosteric rather than competitive inhibition.</text>
</comment>
<feature type="binding site" evidence="11">
    <location>
        <begin position="375"/>
        <end position="378"/>
    </location>
    <ligand>
        <name>L-glutamine</name>
        <dbReference type="ChEBI" id="CHEBI:58359"/>
    </ligand>
</feature>
<dbReference type="Gene3D" id="3.40.50.880">
    <property type="match status" value="1"/>
</dbReference>
<dbReference type="InterPro" id="IPR029062">
    <property type="entry name" value="Class_I_gatase-like"/>
</dbReference>
<feature type="domain" description="Glutamine amidotransferase" evidence="12">
    <location>
        <begin position="299"/>
        <end position="517"/>
    </location>
</feature>
<evidence type="ECO:0000256" key="10">
    <source>
        <dbReference type="ARBA" id="ARBA00047781"/>
    </source>
</evidence>
<feature type="binding site" evidence="11">
    <location>
        <begin position="186"/>
        <end position="191"/>
    </location>
    <ligand>
        <name>UTP</name>
        <dbReference type="ChEBI" id="CHEBI:46398"/>
    </ligand>
</feature>
<comment type="catalytic activity">
    <reaction evidence="10 11">
        <text>UTP + L-glutamine + ATP + H2O = CTP + L-glutamate + ADP + phosphate + 2 H(+)</text>
        <dbReference type="Rhea" id="RHEA:26426"/>
        <dbReference type="ChEBI" id="CHEBI:15377"/>
        <dbReference type="ChEBI" id="CHEBI:15378"/>
        <dbReference type="ChEBI" id="CHEBI:29985"/>
        <dbReference type="ChEBI" id="CHEBI:30616"/>
        <dbReference type="ChEBI" id="CHEBI:37563"/>
        <dbReference type="ChEBI" id="CHEBI:43474"/>
        <dbReference type="ChEBI" id="CHEBI:46398"/>
        <dbReference type="ChEBI" id="CHEBI:58359"/>
        <dbReference type="ChEBI" id="CHEBI:456216"/>
        <dbReference type="EC" id="6.3.4.2"/>
    </reaction>
</comment>
<feature type="active site" description="Nucleophile; for glutamine hydrolysis" evidence="11">
    <location>
        <position position="374"/>
    </location>
</feature>
<evidence type="ECO:0000256" key="4">
    <source>
        <dbReference type="ARBA" id="ARBA00022723"/>
    </source>
</evidence>
<comment type="subunit">
    <text evidence="11">Homotetramer.</text>
</comment>
<reference evidence="14" key="1">
    <citation type="journal article" date="2021" name="PeerJ">
        <title>Extensive microbial diversity within the chicken gut microbiome revealed by metagenomics and culture.</title>
        <authorList>
            <person name="Gilroy R."/>
            <person name="Ravi A."/>
            <person name="Getino M."/>
            <person name="Pursley I."/>
            <person name="Horton D.L."/>
            <person name="Alikhan N.F."/>
            <person name="Baker D."/>
            <person name="Gharbi K."/>
            <person name="Hall N."/>
            <person name="Watson M."/>
            <person name="Adriaenssens E.M."/>
            <person name="Foster-Nyarko E."/>
            <person name="Jarju S."/>
            <person name="Secka A."/>
            <person name="Antonio M."/>
            <person name="Oren A."/>
            <person name="Chaudhuri R.R."/>
            <person name="La Ragione R."/>
            <person name="Hildebrand F."/>
            <person name="Pallen M.J."/>
        </authorList>
    </citation>
    <scope>NUCLEOTIDE SEQUENCE</scope>
    <source>
        <strain evidence="14">ChiW4-1371</strain>
    </source>
</reference>
<dbReference type="PANTHER" id="PTHR11550">
    <property type="entry name" value="CTP SYNTHASE"/>
    <property type="match status" value="1"/>
</dbReference>
<dbReference type="GO" id="GO:0042802">
    <property type="term" value="F:identical protein binding"/>
    <property type="evidence" value="ECO:0007669"/>
    <property type="project" value="TreeGrafter"/>
</dbReference>
<feature type="binding site" evidence="11">
    <location>
        <position position="398"/>
    </location>
    <ligand>
        <name>L-glutamine</name>
        <dbReference type="ChEBI" id="CHEBI:58359"/>
    </ligand>
</feature>
<dbReference type="NCBIfam" id="NF003792">
    <property type="entry name" value="PRK05380.1"/>
    <property type="match status" value="1"/>
</dbReference>
<feature type="binding site" evidence="11">
    <location>
        <position position="13"/>
    </location>
    <ligand>
        <name>UTP</name>
        <dbReference type="ChEBI" id="CHEBI:46398"/>
    </ligand>
</feature>
<keyword evidence="9 11" id="KW-0665">Pyrimidine biosynthesis</keyword>
<evidence type="ECO:0000256" key="3">
    <source>
        <dbReference type="ARBA" id="ARBA00022598"/>
    </source>
</evidence>
<dbReference type="CDD" id="cd03113">
    <property type="entry name" value="CTPS_N"/>
    <property type="match status" value="1"/>
</dbReference>
<feature type="binding site" evidence="11">
    <location>
        <position position="222"/>
    </location>
    <ligand>
        <name>CTP</name>
        <dbReference type="ChEBI" id="CHEBI:37563"/>
        <note>allosteric inhibitor</note>
    </ligand>
</feature>
<evidence type="ECO:0000256" key="5">
    <source>
        <dbReference type="ARBA" id="ARBA00022741"/>
    </source>
</evidence>
<evidence type="ECO:0000256" key="9">
    <source>
        <dbReference type="ARBA" id="ARBA00022975"/>
    </source>
</evidence>
<dbReference type="GO" id="GO:0003883">
    <property type="term" value="F:CTP synthase activity"/>
    <property type="evidence" value="ECO:0007669"/>
    <property type="project" value="UniProtKB-UniRule"/>
</dbReference>
<dbReference type="HAMAP" id="MF_01227">
    <property type="entry name" value="PyrG"/>
    <property type="match status" value="1"/>
</dbReference>
<comment type="miscellaneous">
    <text evidence="11">CTPSs have evolved a hybrid strategy for distinguishing between UTP and CTP. The overlapping regions of the product feedback inhibitory and substrate sites recognize a common feature in both compounds, the triphosphate moiety. To differentiate isosteric substrate and product pyrimidine rings, an additional pocket far from the expected kinase/ligase catalytic site, specifically recognizes the cytosine and ribose portions of the product inhibitor.</text>
</comment>
<comment type="catalytic activity">
    <reaction evidence="11">
        <text>UTP + NH4(+) + ATP = CTP + ADP + phosphate + 2 H(+)</text>
        <dbReference type="Rhea" id="RHEA:16597"/>
        <dbReference type="ChEBI" id="CHEBI:15378"/>
        <dbReference type="ChEBI" id="CHEBI:28938"/>
        <dbReference type="ChEBI" id="CHEBI:30616"/>
        <dbReference type="ChEBI" id="CHEBI:37563"/>
        <dbReference type="ChEBI" id="CHEBI:43474"/>
        <dbReference type="ChEBI" id="CHEBI:46398"/>
        <dbReference type="ChEBI" id="CHEBI:456216"/>
    </reaction>
</comment>
<dbReference type="PANTHER" id="PTHR11550:SF0">
    <property type="entry name" value="CTP SYNTHASE-RELATED"/>
    <property type="match status" value="1"/>
</dbReference>
<comment type="similarity">
    <text evidence="2 11">Belongs to the CTP synthase family.</text>
</comment>
<dbReference type="EC" id="6.3.4.2" evidence="11"/>
<evidence type="ECO:0000256" key="11">
    <source>
        <dbReference type="HAMAP-Rule" id="MF_01227"/>
    </source>
</evidence>
<dbReference type="GO" id="GO:0046872">
    <property type="term" value="F:metal ion binding"/>
    <property type="evidence" value="ECO:0007669"/>
    <property type="project" value="UniProtKB-KW"/>
</dbReference>
<feature type="binding site" evidence="11">
    <location>
        <position position="347"/>
    </location>
    <ligand>
        <name>L-glutamine</name>
        <dbReference type="ChEBI" id="CHEBI:58359"/>
    </ligand>
</feature>
<evidence type="ECO:0000313" key="15">
    <source>
        <dbReference type="Proteomes" id="UP000824176"/>
    </source>
</evidence>
<dbReference type="InterPro" id="IPR004468">
    <property type="entry name" value="CTP_synthase"/>
</dbReference>
<comment type="function">
    <text evidence="11">Catalyzes the ATP-dependent amination of UTP to CTP with either L-glutamine or ammonia as the source of nitrogen. Regulates intracellular CTP levels through interactions with the four ribonucleotide triphosphates.</text>
</comment>
<name>A0A9D2KAS1_9BACT</name>
<dbReference type="InterPro" id="IPR017926">
    <property type="entry name" value="GATASE"/>
</dbReference>
<dbReference type="GO" id="GO:0044210">
    <property type="term" value="P:'de novo' CTP biosynthetic process"/>
    <property type="evidence" value="ECO:0007669"/>
    <property type="project" value="UniProtKB-UniRule"/>
</dbReference>
<feature type="binding site" evidence="11">
    <location>
        <position position="54"/>
    </location>
    <ligand>
        <name>L-glutamine</name>
        <dbReference type="ChEBI" id="CHEBI:58359"/>
    </ligand>
</feature>
<evidence type="ECO:0000259" key="13">
    <source>
        <dbReference type="Pfam" id="PF06418"/>
    </source>
</evidence>
<keyword evidence="3 11" id="KW-0436">Ligase</keyword>